<feature type="transmembrane region" description="Helical" evidence="1">
    <location>
        <begin position="126"/>
        <end position="146"/>
    </location>
</feature>
<sequence length="240" mass="28026">MKVDLEQVYTLEFTMGLRHSPMAIRSFLKLFFLMIVFLTWIQGTFMEMLPGNISTSKIDWIVISVAAVIYLTLYPKKIAVKFQNLQYIFAILCVQLLTFMGIRFFYFNIFISINREINITAQTIKMAYSILFILWLFVFLFFCFRFRKKLRGGEFREDSKLQKRRSNLGLKLPKGVYIAIGIYFAVILVSQLIGGIIETAVLCSMMFTGLILAFSGVSLFPEHLFTAYCKFKFKEFHIKE</sequence>
<dbReference type="EMBL" id="FNMX01000001">
    <property type="protein sequence ID" value="SDW05716.1"/>
    <property type="molecule type" value="Genomic_DNA"/>
</dbReference>
<feature type="transmembrane region" description="Helical" evidence="1">
    <location>
        <begin position="175"/>
        <end position="193"/>
    </location>
</feature>
<feature type="transmembrane region" description="Helical" evidence="1">
    <location>
        <begin position="27"/>
        <end position="46"/>
    </location>
</feature>
<proteinExistence type="predicted"/>
<feature type="transmembrane region" description="Helical" evidence="1">
    <location>
        <begin position="58"/>
        <end position="75"/>
    </location>
</feature>
<keyword evidence="1" id="KW-0812">Transmembrane</keyword>
<dbReference type="AlphaFoldDB" id="A0AAX2DLE3"/>
<name>A0AAX2DLE3_LISIV</name>
<evidence type="ECO:0000256" key="1">
    <source>
        <dbReference type="SAM" id="Phobius"/>
    </source>
</evidence>
<feature type="transmembrane region" description="Helical" evidence="1">
    <location>
        <begin position="87"/>
        <end position="106"/>
    </location>
</feature>
<keyword evidence="1" id="KW-0472">Membrane</keyword>
<protein>
    <submittedName>
        <fullName evidence="2">Uncharacterized protein</fullName>
    </submittedName>
</protein>
<evidence type="ECO:0000313" key="2">
    <source>
        <dbReference type="EMBL" id="SDW05716.1"/>
    </source>
</evidence>
<keyword evidence="1" id="KW-1133">Transmembrane helix</keyword>
<gene>
    <name evidence="2" type="ORF">SAMN05421782_101251</name>
</gene>
<organism evidence="2 3">
    <name type="scientific">Listeria ivanovii</name>
    <dbReference type="NCBI Taxonomy" id="1638"/>
    <lineage>
        <taxon>Bacteria</taxon>
        <taxon>Bacillati</taxon>
        <taxon>Bacillota</taxon>
        <taxon>Bacilli</taxon>
        <taxon>Bacillales</taxon>
        <taxon>Listeriaceae</taxon>
        <taxon>Listeria</taxon>
    </lineage>
</organism>
<reference evidence="2 3" key="1">
    <citation type="submission" date="2016-10" db="EMBL/GenBank/DDBJ databases">
        <authorList>
            <person name="Varghese N."/>
            <person name="Submissions S."/>
        </authorList>
    </citation>
    <scope>NUCLEOTIDE SEQUENCE [LARGE SCALE GENOMIC DNA]</scope>
    <source>
        <strain evidence="2 3">ATCC 49954</strain>
    </source>
</reference>
<dbReference type="Proteomes" id="UP000183610">
    <property type="component" value="Unassembled WGS sequence"/>
</dbReference>
<dbReference type="RefSeq" id="WP_038408420.1">
    <property type="nucleotide sequence ID" value="NZ_FNMX01000001.1"/>
</dbReference>
<comment type="caution">
    <text evidence="2">The sequence shown here is derived from an EMBL/GenBank/DDBJ whole genome shotgun (WGS) entry which is preliminary data.</text>
</comment>
<accession>A0AAX2DLE3</accession>
<feature type="transmembrane region" description="Helical" evidence="1">
    <location>
        <begin position="199"/>
        <end position="220"/>
    </location>
</feature>
<evidence type="ECO:0000313" key="3">
    <source>
        <dbReference type="Proteomes" id="UP000183610"/>
    </source>
</evidence>